<accession>A0ACC0T4C8</accession>
<dbReference type="EMBL" id="CM009293">
    <property type="protein sequence ID" value="KAI9396415.1"/>
    <property type="molecule type" value="Genomic_DNA"/>
</dbReference>
<proteinExistence type="predicted"/>
<evidence type="ECO:0000313" key="2">
    <source>
        <dbReference type="Proteomes" id="UP000006729"/>
    </source>
</evidence>
<comment type="caution">
    <text evidence="1">The sequence shown here is derived from an EMBL/GenBank/DDBJ whole genome shotgun (WGS) entry which is preliminary data.</text>
</comment>
<sequence>MSANYTSSSNNRGGGRKYNGGRGQNYTPNTSNYTYKGRGHGGRYGQNGTHNSTNSEKPQCQLCGKFCHTVQNSGTPSSNAGNQNSIPFMVASSNNLADDTWYLDSRASHHLTQNMGNLTSSTPYTGIDKVIIGNGKHLSISNTGSQRLVSNSHSFQLKKVFHVSFISANLISVAKFCSDNNALIKFRSNSFFVKDLHTKKVFAQGSIEQQENGLY</sequence>
<reference evidence="1 2" key="1">
    <citation type="journal article" date="2006" name="Science">
        <title>The genome of black cottonwood, Populus trichocarpa (Torr. &amp; Gray).</title>
        <authorList>
            <person name="Tuskan G.A."/>
            <person name="Difazio S."/>
            <person name="Jansson S."/>
            <person name="Bohlmann J."/>
            <person name="Grigoriev I."/>
            <person name="Hellsten U."/>
            <person name="Putnam N."/>
            <person name="Ralph S."/>
            <person name="Rombauts S."/>
            <person name="Salamov A."/>
            <person name="Schein J."/>
            <person name="Sterck L."/>
            <person name="Aerts A."/>
            <person name="Bhalerao R.R."/>
            <person name="Bhalerao R.P."/>
            <person name="Blaudez D."/>
            <person name="Boerjan W."/>
            <person name="Brun A."/>
            <person name="Brunner A."/>
            <person name="Busov V."/>
            <person name="Campbell M."/>
            <person name="Carlson J."/>
            <person name="Chalot M."/>
            <person name="Chapman J."/>
            <person name="Chen G.L."/>
            <person name="Cooper D."/>
            <person name="Coutinho P.M."/>
            <person name="Couturier J."/>
            <person name="Covert S."/>
            <person name="Cronk Q."/>
            <person name="Cunningham R."/>
            <person name="Davis J."/>
            <person name="Degroeve S."/>
            <person name="Dejardin A."/>
            <person name="Depamphilis C."/>
            <person name="Detter J."/>
            <person name="Dirks B."/>
            <person name="Dubchak I."/>
            <person name="Duplessis S."/>
            <person name="Ehlting J."/>
            <person name="Ellis B."/>
            <person name="Gendler K."/>
            <person name="Goodstein D."/>
            <person name="Gribskov M."/>
            <person name="Grimwood J."/>
            <person name="Groover A."/>
            <person name="Gunter L."/>
            <person name="Hamberger B."/>
            <person name="Heinze B."/>
            <person name="Helariutta Y."/>
            <person name="Henrissat B."/>
            <person name="Holligan D."/>
            <person name="Holt R."/>
            <person name="Huang W."/>
            <person name="Islam-Faridi N."/>
            <person name="Jones S."/>
            <person name="Jones-Rhoades M."/>
            <person name="Jorgensen R."/>
            <person name="Joshi C."/>
            <person name="Kangasjarvi J."/>
            <person name="Karlsson J."/>
            <person name="Kelleher C."/>
            <person name="Kirkpatrick R."/>
            <person name="Kirst M."/>
            <person name="Kohler A."/>
            <person name="Kalluri U."/>
            <person name="Larimer F."/>
            <person name="Leebens-Mack J."/>
            <person name="Leple J.C."/>
            <person name="Locascio P."/>
            <person name="Lou Y."/>
            <person name="Lucas S."/>
            <person name="Martin F."/>
            <person name="Montanini B."/>
            <person name="Napoli C."/>
            <person name="Nelson D.R."/>
            <person name="Nelson C."/>
            <person name="Nieminen K."/>
            <person name="Nilsson O."/>
            <person name="Pereda V."/>
            <person name="Peter G."/>
            <person name="Philippe R."/>
            <person name="Pilate G."/>
            <person name="Poliakov A."/>
            <person name="Razumovskaya J."/>
            <person name="Richardson P."/>
            <person name="Rinaldi C."/>
            <person name="Ritland K."/>
            <person name="Rouze P."/>
            <person name="Ryaboy D."/>
            <person name="Schmutz J."/>
            <person name="Schrader J."/>
            <person name="Segerman B."/>
            <person name="Shin H."/>
            <person name="Siddiqui A."/>
            <person name="Sterky F."/>
            <person name="Terry A."/>
            <person name="Tsai C.J."/>
            <person name="Uberbacher E."/>
            <person name="Unneberg P."/>
            <person name="Vahala J."/>
            <person name="Wall K."/>
            <person name="Wessler S."/>
            <person name="Yang G."/>
            <person name="Yin T."/>
            <person name="Douglas C."/>
            <person name="Marra M."/>
            <person name="Sandberg G."/>
            <person name="Van de Peer Y."/>
            <person name="Rokhsar D."/>
        </authorList>
    </citation>
    <scope>NUCLEOTIDE SEQUENCE [LARGE SCALE GENOMIC DNA]</scope>
    <source>
        <strain evidence="2">cv. Nisqually</strain>
    </source>
</reference>
<evidence type="ECO:0000313" key="1">
    <source>
        <dbReference type="EMBL" id="KAI9396415.1"/>
    </source>
</evidence>
<keyword evidence="2" id="KW-1185">Reference proteome</keyword>
<gene>
    <name evidence="1" type="ORF">POPTR_004G125150v4</name>
</gene>
<protein>
    <submittedName>
        <fullName evidence="1">Uncharacterized protein</fullName>
    </submittedName>
</protein>
<organism evidence="1 2">
    <name type="scientific">Populus trichocarpa</name>
    <name type="common">Western balsam poplar</name>
    <name type="synonym">Populus balsamifera subsp. trichocarpa</name>
    <dbReference type="NCBI Taxonomy" id="3694"/>
    <lineage>
        <taxon>Eukaryota</taxon>
        <taxon>Viridiplantae</taxon>
        <taxon>Streptophyta</taxon>
        <taxon>Embryophyta</taxon>
        <taxon>Tracheophyta</taxon>
        <taxon>Spermatophyta</taxon>
        <taxon>Magnoliopsida</taxon>
        <taxon>eudicotyledons</taxon>
        <taxon>Gunneridae</taxon>
        <taxon>Pentapetalae</taxon>
        <taxon>rosids</taxon>
        <taxon>fabids</taxon>
        <taxon>Malpighiales</taxon>
        <taxon>Salicaceae</taxon>
        <taxon>Saliceae</taxon>
        <taxon>Populus</taxon>
    </lineage>
</organism>
<name>A0ACC0T4C8_POPTR</name>
<dbReference type="Proteomes" id="UP000006729">
    <property type="component" value="Chromosome 4"/>
</dbReference>